<dbReference type="CDD" id="cd18316">
    <property type="entry name" value="BTB_POZ_KCTD-like"/>
    <property type="match status" value="1"/>
</dbReference>
<gene>
    <name evidence="2" type="ORF">CAUJ_LOCUS14339</name>
</gene>
<comment type="caution">
    <text evidence="2">The sequence shown here is derived from an EMBL/GenBank/DDBJ whole genome shotgun (WGS) entry which is preliminary data.</text>
</comment>
<accession>A0A8S1HYT2</accession>
<dbReference type="Pfam" id="PF02214">
    <property type="entry name" value="BTB_2"/>
    <property type="match status" value="1"/>
</dbReference>
<evidence type="ECO:0000259" key="1">
    <source>
        <dbReference type="Pfam" id="PF02214"/>
    </source>
</evidence>
<keyword evidence="3" id="KW-1185">Reference proteome</keyword>
<proteinExistence type="predicted"/>
<evidence type="ECO:0000313" key="3">
    <source>
        <dbReference type="Proteomes" id="UP000835052"/>
    </source>
</evidence>
<sequence>MIGIDVGGKVFKTLLGNLAKAERTSTLYMLYTQIITGTIRPDEHFNYFLDRDPKCFRYILNYLRDGRLILPNDGHTAAQLFAEAESLGLTGLAGRLSNYVKRNPGIVKIPL</sequence>
<protein>
    <recommendedName>
        <fullName evidence="1">Potassium channel tetramerisation-type BTB domain-containing protein</fullName>
    </recommendedName>
</protein>
<dbReference type="InterPro" id="IPR003131">
    <property type="entry name" value="T1-type_BTB"/>
</dbReference>
<dbReference type="SUPFAM" id="SSF54695">
    <property type="entry name" value="POZ domain"/>
    <property type="match status" value="1"/>
</dbReference>
<feature type="domain" description="Potassium channel tetramerisation-type BTB" evidence="1">
    <location>
        <begin position="3"/>
        <end position="90"/>
    </location>
</feature>
<organism evidence="2 3">
    <name type="scientific">Caenorhabditis auriculariae</name>
    <dbReference type="NCBI Taxonomy" id="2777116"/>
    <lineage>
        <taxon>Eukaryota</taxon>
        <taxon>Metazoa</taxon>
        <taxon>Ecdysozoa</taxon>
        <taxon>Nematoda</taxon>
        <taxon>Chromadorea</taxon>
        <taxon>Rhabditida</taxon>
        <taxon>Rhabditina</taxon>
        <taxon>Rhabditomorpha</taxon>
        <taxon>Rhabditoidea</taxon>
        <taxon>Rhabditidae</taxon>
        <taxon>Peloderinae</taxon>
        <taxon>Caenorhabditis</taxon>
    </lineage>
</organism>
<dbReference type="InterPro" id="IPR011333">
    <property type="entry name" value="SKP1/BTB/POZ_sf"/>
</dbReference>
<dbReference type="PANTHER" id="PTHR14499:SF136">
    <property type="entry name" value="GH08630P"/>
    <property type="match status" value="1"/>
</dbReference>
<dbReference type="AlphaFoldDB" id="A0A8S1HYT2"/>
<evidence type="ECO:0000313" key="2">
    <source>
        <dbReference type="EMBL" id="CAD6198433.1"/>
    </source>
</evidence>
<dbReference type="EMBL" id="CAJGYM010000126">
    <property type="protein sequence ID" value="CAD6198433.1"/>
    <property type="molecule type" value="Genomic_DNA"/>
</dbReference>
<name>A0A8S1HYT2_9PELO</name>
<reference evidence="2" key="1">
    <citation type="submission" date="2020-10" db="EMBL/GenBank/DDBJ databases">
        <authorList>
            <person name="Kikuchi T."/>
        </authorList>
    </citation>
    <scope>NUCLEOTIDE SEQUENCE</scope>
    <source>
        <strain evidence="2">NKZ352</strain>
    </source>
</reference>
<dbReference type="Gene3D" id="3.30.710.10">
    <property type="entry name" value="Potassium Channel Kv1.1, Chain A"/>
    <property type="match status" value="1"/>
</dbReference>
<dbReference type="Proteomes" id="UP000835052">
    <property type="component" value="Unassembled WGS sequence"/>
</dbReference>
<dbReference type="PANTHER" id="PTHR14499">
    <property type="entry name" value="POTASSIUM CHANNEL TETRAMERIZATION DOMAIN-CONTAINING"/>
    <property type="match status" value="1"/>
</dbReference>
<dbReference type="OrthoDB" id="2414723at2759"/>
<dbReference type="GO" id="GO:0051260">
    <property type="term" value="P:protein homooligomerization"/>
    <property type="evidence" value="ECO:0007669"/>
    <property type="project" value="InterPro"/>
</dbReference>